<proteinExistence type="predicted"/>
<comment type="caution">
    <text evidence="3">The sequence shown here is derived from an EMBL/GenBank/DDBJ whole genome shotgun (WGS) entry which is preliminary data.</text>
</comment>
<evidence type="ECO:0000313" key="5">
    <source>
        <dbReference type="Proteomes" id="UP000466523"/>
    </source>
</evidence>
<dbReference type="InterPro" id="IPR002145">
    <property type="entry name" value="CopG"/>
</dbReference>
<reference evidence="3 4" key="1">
    <citation type="submission" date="2015-06" db="EMBL/GenBank/DDBJ databases">
        <title>Genome sequence of Mycobacterium kumamotonense strain Roo.</title>
        <authorList>
            <person name="Greninger A.L."/>
            <person name="Cunningham G."/>
            <person name="Miller S."/>
        </authorList>
    </citation>
    <scope>NUCLEOTIDE SEQUENCE [LARGE SCALE GENOMIC DNA]</scope>
    <source>
        <strain evidence="3 4">Roo</strain>
    </source>
</reference>
<dbReference type="EMBL" id="JAACYR010000079">
    <property type="protein sequence ID" value="NDJ91182.1"/>
    <property type="molecule type" value="Genomic_DNA"/>
</dbReference>
<evidence type="ECO:0000313" key="3">
    <source>
        <dbReference type="EMBL" id="OBY29197.1"/>
    </source>
</evidence>
<dbReference type="Proteomes" id="UP000466523">
    <property type="component" value="Unassembled WGS sequence"/>
</dbReference>
<dbReference type="OrthoDB" id="4735215at2"/>
<evidence type="ECO:0000259" key="1">
    <source>
        <dbReference type="Pfam" id="PF01402"/>
    </source>
</evidence>
<dbReference type="Pfam" id="PF01402">
    <property type="entry name" value="RHH_1"/>
    <property type="match status" value="1"/>
</dbReference>
<organism evidence="3 4">
    <name type="scientific">Mycolicibacter kumamotonensis</name>
    <dbReference type="NCBI Taxonomy" id="354243"/>
    <lineage>
        <taxon>Bacteria</taxon>
        <taxon>Bacillati</taxon>
        <taxon>Actinomycetota</taxon>
        <taxon>Actinomycetes</taxon>
        <taxon>Mycobacteriales</taxon>
        <taxon>Mycobacteriaceae</taxon>
        <taxon>Mycolicibacter</taxon>
    </lineage>
</organism>
<evidence type="ECO:0000313" key="2">
    <source>
        <dbReference type="EMBL" id="NDJ91182.1"/>
    </source>
</evidence>
<name>A0A1B8S8Z3_9MYCO</name>
<dbReference type="EMBL" id="LFOE01000144">
    <property type="protein sequence ID" value="OBY29197.1"/>
    <property type="molecule type" value="Genomic_DNA"/>
</dbReference>
<protein>
    <submittedName>
        <fullName evidence="3">Antitoxin</fullName>
    </submittedName>
    <submittedName>
        <fullName evidence="2">CopG family transcriptional regulator</fullName>
    </submittedName>
</protein>
<reference evidence="2 5" key="2">
    <citation type="submission" date="2020-01" db="EMBL/GenBank/DDBJ databases">
        <authorList>
            <person name="Sanchez-Estrada R."/>
            <person name="Gonzalez-Y-Merchand J.A."/>
            <person name="Rivera-Gutierrez S."/>
        </authorList>
    </citation>
    <scope>NUCLEOTIDE SEQUENCE [LARGE SCALE GENOMIC DNA]</scope>
    <source>
        <strain evidence="2 5">CST 7247</strain>
    </source>
</reference>
<dbReference type="Gene3D" id="1.10.1220.10">
    <property type="entry name" value="Met repressor-like"/>
    <property type="match status" value="1"/>
</dbReference>
<dbReference type="InterPro" id="IPR013321">
    <property type="entry name" value="Arc_rbn_hlx_hlx"/>
</dbReference>
<dbReference type="InterPro" id="IPR010985">
    <property type="entry name" value="Ribbon_hlx_hlx"/>
</dbReference>
<dbReference type="CDD" id="cd21631">
    <property type="entry name" value="RHH_CopG_NikR-like"/>
    <property type="match status" value="1"/>
</dbReference>
<dbReference type="SUPFAM" id="SSF47598">
    <property type="entry name" value="Ribbon-helix-helix"/>
    <property type="match status" value="1"/>
</dbReference>
<keyword evidence="4" id="KW-1185">Reference proteome</keyword>
<dbReference type="Proteomes" id="UP000092668">
    <property type="component" value="Unassembled WGS sequence"/>
</dbReference>
<dbReference type="RefSeq" id="WP_065289868.1">
    <property type="nucleotide sequence ID" value="NZ_JAACYR010000079.1"/>
</dbReference>
<evidence type="ECO:0000313" key="4">
    <source>
        <dbReference type="Proteomes" id="UP000092668"/>
    </source>
</evidence>
<gene>
    <name evidence="3" type="ORF">ACT18_24375</name>
    <name evidence="2" type="ORF">GWR20_18865</name>
</gene>
<sequence>MRRTNIYLDEEQTASLDRLAKQEGISRAEVIRRFVDRALAGVDRTVSADVSAIEGSFGALLDVEAPSRDPGEREQHLAEIWDHGR</sequence>
<dbReference type="AlphaFoldDB" id="A0A1B8S8Z3"/>
<accession>A0A1B8S8Z3</accession>
<dbReference type="GO" id="GO:0006355">
    <property type="term" value="P:regulation of DNA-templated transcription"/>
    <property type="evidence" value="ECO:0007669"/>
    <property type="project" value="InterPro"/>
</dbReference>
<feature type="domain" description="Ribbon-helix-helix protein CopG" evidence="1">
    <location>
        <begin position="2"/>
        <end position="39"/>
    </location>
</feature>